<feature type="region of interest" description="Disordered" evidence="1">
    <location>
        <begin position="1"/>
        <end position="24"/>
    </location>
</feature>
<organism evidence="2 3">
    <name type="scientific">[Clostridium] leptum CAG:27</name>
    <dbReference type="NCBI Taxonomy" id="1263068"/>
    <lineage>
        <taxon>Bacteria</taxon>
        <taxon>Bacillati</taxon>
        <taxon>Bacillota</taxon>
        <taxon>Clostridia</taxon>
        <taxon>Eubacteriales</taxon>
        <taxon>Oscillospiraceae</taxon>
        <taxon>Oscillospiraceae incertae sedis</taxon>
    </lineage>
</organism>
<comment type="caution">
    <text evidence="2">The sequence shown here is derived from an EMBL/GenBank/DDBJ whole genome shotgun (WGS) entry which is preliminary data.</text>
</comment>
<dbReference type="AlphaFoldDB" id="R6P554"/>
<evidence type="ECO:0000313" key="3">
    <source>
        <dbReference type="Proteomes" id="UP000018168"/>
    </source>
</evidence>
<protein>
    <submittedName>
        <fullName evidence="2">Uncharacterized protein</fullName>
    </submittedName>
</protein>
<accession>R6P554</accession>
<dbReference type="EMBL" id="CBEP010000091">
    <property type="protein sequence ID" value="CDC05057.1"/>
    <property type="molecule type" value="Genomic_DNA"/>
</dbReference>
<evidence type="ECO:0000313" key="2">
    <source>
        <dbReference type="EMBL" id="CDC05057.1"/>
    </source>
</evidence>
<evidence type="ECO:0000256" key="1">
    <source>
        <dbReference type="SAM" id="MobiDB-lite"/>
    </source>
</evidence>
<dbReference type="Proteomes" id="UP000018168">
    <property type="component" value="Unassembled WGS sequence"/>
</dbReference>
<name>R6P554_9FIRM</name>
<feature type="compositionally biased region" description="Basic and acidic residues" evidence="1">
    <location>
        <begin position="1"/>
        <end position="11"/>
    </location>
</feature>
<proteinExistence type="predicted"/>
<reference evidence="2" key="1">
    <citation type="submission" date="2012-11" db="EMBL/GenBank/DDBJ databases">
        <title>Dependencies among metagenomic species, viruses, plasmids and units of genetic variation.</title>
        <authorList>
            <person name="Nielsen H.B."/>
            <person name="Almeida M."/>
            <person name="Juncker A.S."/>
            <person name="Rasmussen S."/>
            <person name="Li J."/>
            <person name="Sunagawa S."/>
            <person name="Plichta D."/>
            <person name="Gautier L."/>
            <person name="Le Chatelier E."/>
            <person name="Peletier E."/>
            <person name="Bonde I."/>
            <person name="Nielsen T."/>
            <person name="Manichanh C."/>
            <person name="Arumugam M."/>
            <person name="Batto J."/>
            <person name="Santos M.B.Q.D."/>
            <person name="Blom N."/>
            <person name="Borruel N."/>
            <person name="Burgdorf K.S."/>
            <person name="Boumezbeur F."/>
            <person name="Casellas F."/>
            <person name="Dore J."/>
            <person name="Guarner F."/>
            <person name="Hansen T."/>
            <person name="Hildebrand F."/>
            <person name="Kaas R.S."/>
            <person name="Kennedy S."/>
            <person name="Kristiansen K."/>
            <person name="Kultima J.R."/>
            <person name="Leonard P."/>
            <person name="Levenez F."/>
            <person name="Lund O."/>
            <person name="Moumen B."/>
            <person name="Le Paslier D."/>
            <person name="Pons N."/>
            <person name="Pedersen O."/>
            <person name="Prifti E."/>
            <person name="Qin J."/>
            <person name="Raes J."/>
            <person name="Tap J."/>
            <person name="Tims S."/>
            <person name="Ussery D.W."/>
            <person name="Yamada T."/>
            <person name="MetaHit consortium"/>
            <person name="Renault P."/>
            <person name="Sicheritz-Ponten T."/>
            <person name="Bork P."/>
            <person name="Wang J."/>
            <person name="Brunak S."/>
            <person name="Ehrlich S.D."/>
        </authorList>
    </citation>
    <scope>NUCLEOTIDE SEQUENCE [LARGE SCALE GENOMIC DNA]</scope>
</reference>
<gene>
    <name evidence="2" type="ORF">BN578_00589</name>
</gene>
<sequence length="199" mass="22440">MAVKKNVDGENKPQVIKKKPRGGNSPVIGMNGYDLEPGDNTKYLRNSMHLMNLPDIDLHDVEQVEQRLNDYFDFMASSDMKPTVSGMALALNGMSRRTLIAIVNDYATGGSGYKTALPQEVALVIKKAYRIMEVLWENYSQNGKINPVMGIFLGKNNYGYQDKTEYVVTPNVQQDNDYDPDSIRERYLIDSNDSDSEND</sequence>